<evidence type="ECO:0000313" key="1">
    <source>
        <dbReference type="EMBL" id="JAE21572.1"/>
    </source>
</evidence>
<dbReference type="EMBL" id="GBRH01176324">
    <property type="protein sequence ID" value="JAE21572.1"/>
    <property type="molecule type" value="Transcribed_RNA"/>
</dbReference>
<name>A0A0A9GAS1_ARUDO</name>
<accession>A0A0A9GAS1</accession>
<protein>
    <submittedName>
        <fullName evidence="1">Uncharacterized protein</fullName>
    </submittedName>
</protein>
<reference evidence="1" key="1">
    <citation type="submission" date="2014-09" db="EMBL/GenBank/DDBJ databases">
        <authorList>
            <person name="Magalhaes I.L.F."/>
            <person name="Oliveira U."/>
            <person name="Santos F.R."/>
            <person name="Vidigal T.H.D.A."/>
            <person name="Brescovit A.D."/>
            <person name="Santos A.J."/>
        </authorList>
    </citation>
    <scope>NUCLEOTIDE SEQUENCE</scope>
    <source>
        <tissue evidence="1">Shoot tissue taken approximately 20 cm above the soil surface</tissue>
    </source>
</reference>
<proteinExistence type="predicted"/>
<dbReference type="AlphaFoldDB" id="A0A0A9GAS1"/>
<reference evidence="1" key="2">
    <citation type="journal article" date="2015" name="Data Brief">
        <title>Shoot transcriptome of the giant reed, Arundo donax.</title>
        <authorList>
            <person name="Barrero R.A."/>
            <person name="Guerrero F.D."/>
            <person name="Moolhuijzen P."/>
            <person name="Goolsby J.A."/>
            <person name="Tidwell J."/>
            <person name="Bellgard S.E."/>
            <person name="Bellgard M.I."/>
        </authorList>
    </citation>
    <scope>NUCLEOTIDE SEQUENCE</scope>
    <source>
        <tissue evidence="1">Shoot tissue taken approximately 20 cm above the soil surface</tissue>
    </source>
</reference>
<sequence>MLAILTDKQWGSYPQLPILWLWFHSESGSRAAAERERGRRFVDSPLEYQGQVTIALNLPRFTRTALQ</sequence>
<organism evidence="1">
    <name type="scientific">Arundo donax</name>
    <name type="common">Giant reed</name>
    <name type="synonym">Donax arundinaceus</name>
    <dbReference type="NCBI Taxonomy" id="35708"/>
    <lineage>
        <taxon>Eukaryota</taxon>
        <taxon>Viridiplantae</taxon>
        <taxon>Streptophyta</taxon>
        <taxon>Embryophyta</taxon>
        <taxon>Tracheophyta</taxon>
        <taxon>Spermatophyta</taxon>
        <taxon>Magnoliopsida</taxon>
        <taxon>Liliopsida</taxon>
        <taxon>Poales</taxon>
        <taxon>Poaceae</taxon>
        <taxon>PACMAD clade</taxon>
        <taxon>Arundinoideae</taxon>
        <taxon>Arundineae</taxon>
        <taxon>Arundo</taxon>
    </lineage>
</organism>